<dbReference type="Proteomes" id="UP000199494">
    <property type="component" value="Unassembled WGS sequence"/>
</dbReference>
<dbReference type="AlphaFoldDB" id="A0A222W070"/>
<accession>A0A222W070</accession>
<reference evidence="1 2" key="1">
    <citation type="submission" date="2016-10" db="EMBL/GenBank/DDBJ databases">
        <authorList>
            <person name="de Groot N.N."/>
        </authorList>
    </citation>
    <scope>NUCLEOTIDE SEQUENCE [LARGE SCALE GENOMIC DNA]</scope>
    <source>
        <strain evidence="1 2">CGMCC 4.5506</strain>
    </source>
</reference>
<keyword evidence="2" id="KW-1185">Reference proteome</keyword>
<sequence>MRRVTRTAIAATLSVLAVSAATGAAGAEMASGTEPGPAAESAQGARIVGSGGARLPDPSGNGDPVWFKVDGRMSPEGQHSGRFHVIHRTPDGGPFAEFEGRIDCVFAVEGQGVVTGIIEKVDAPALPPDVDLMGRRVGVSIKDNRHGPDAIGWSWSTGGFEQDTLPCNSVPPFLDIEHGGYHVSGSMFG</sequence>
<evidence type="ECO:0000313" key="1">
    <source>
        <dbReference type="EMBL" id="SDD77480.1"/>
    </source>
</evidence>
<dbReference type="RefSeq" id="WP_176879866.1">
    <property type="nucleotide sequence ID" value="NZ_CP016353.1"/>
</dbReference>
<proteinExistence type="predicted"/>
<organism evidence="1 2">
    <name type="scientific">Prauserella marina</name>
    <dbReference type="NCBI Taxonomy" id="530584"/>
    <lineage>
        <taxon>Bacteria</taxon>
        <taxon>Bacillati</taxon>
        <taxon>Actinomycetota</taxon>
        <taxon>Actinomycetes</taxon>
        <taxon>Pseudonocardiales</taxon>
        <taxon>Pseudonocardiaceae</taxon>
        <taxon>Prauserella</taxon>
    </lineage>
</organism>
<dbReference type="KEGG" id="pmad:BAY61_22000"/>
<name>A0A222W070_9PSEU</name>
<dbReference type="STRING" id="530584.SAMN05421630_11292"/>
<gene>
    <name evidence="1" type="ORF">SAMN05421630_11292</name>
</gene>
<dbReference type="EMBL" id="FMZE01000012">
    <property type="protein sequence ID" value="SDD77480.1"/>
    <property type="molecule type" value="Genomic_DNA"/>
</dbReference>
<protein>
    <submittedName>
        <fullName evidence="1">Uncharacterized protein</fullName>
    </submittedName>
</protein>
<evidence type="ECO:0000313" key="2">
    <source>
        <dbReference type="Proteomes" id="UP000199494"/>
    </source>
</evidence>